<dbReference type="Pfam" id="PF00984">
    <property type="entry name" value="UDPG_MGDP_dh"/>
    <property type="match status" value="1"/>
</dbReference>
<dbReference type="InterPro" id="IPR017476">
    <property type="entry name" value="UDP-Glc/GDP-Man"/>
</dbReference>
<comment type="similarity">
    <text evidence="2 7">Belongs to the UDP-glucose/GDP-mannose dehydrogenase family.</text>
</comment>
<dbReference type="EC" id="1.1.1.22" evidence="3 7"/>
<comment type="catalytic activity">
    <reaction evidence="6 7">
        <text>UDP-alpha-D-glucose + 2 NAD(+) + H2O = UDP-alpha-D-glucuronate + 2 NADH + 3 H(+)</text>
        <dbReference type="Rhea" id="RHEA:23596"/>
        <dbReference type="ChEBI" id="CHEBI:15377"/>
        <dbReference type="ChEBI" id="CHEBI:15378"/>
        <dbReference type="ChEBI" id="CHEBI:57540"/>
        <dbReference type="ChEBI" id="CHEBI:57945"/>
        <dbReference type="ChEBI" id="CHEBI:58052"/>
        <dbReference type="ChEBI" id="CHEBI:58885"/>
        <dbReference type="EC" id="1.1.1.22"/>
    </reaction>
</comment>
<dbReference type="InterPro" id="IPR014027">
    <property type="entry name" value="UDP-Glc/GDP-Man_DH_C"/>
</dbReference>
<dbReference type="Proteomes" id="UP000268469">
    <property type="component" value="Unassembled WGS sequence"/>
</dbReference>
<dbReference type="PIRSF" id="PIRSF500134">
    <property type="entry name" value="UDPglc_DH_bac"/>
    <property type="match status" value="1"/>
</dbReference>
<comment type="pathway">
    <text evidence="1">Nucleotide-sugar biosynthesis; UDP-alpha-D-glucuronate biosynthesis; UDP-alpha-D-glucuronate from UDP-alpha-D-glucose: step 1/1.</text>
</comment>
<comment type="caution">
    <text evidence="12">The sequence shown here is derived from an EMBL/GenBank/DDBJ whole genome shotgun (WGS) entry which is preliminary data.</text>
</comment>
<dbReference type="InterPro" id="IPR001732">
    <property type="entry name" value="UDP-Glc/GDP-Man_DH_N"/>
</dbReference>
<dbReference type="InterPro" id="IPR036220">
    <property type="entry name" value="UDP-Glc/GDP-Man_DH_C_sf"/>
</dbReference>
<dbReference type="SUPFAM" id="SSF52413">
    <property type="entry name" value="UDP-glucose/GDP-mannose dehydrogenase C-terminal domain"/>
    <property type="match status" value="1"/>
</dbReference>
<dbReference type="InterPro" id="IPR014026">
    <property type="entry name" value="UDP-Glc/GDP-Man_DH_dimer"/>
</dbReference>
<dbReference type="GO" id="GO:0003979">
    <property type="term" value="F:UDP-glucose 6-dehydrogenase activity"/>
    <property type="evidence" value="ECO:0007669"/>
    <property type="project" value="UniProtKB-EC"/>
</dbReference>
<feature type="binding site" evidence="9">
    <location>
        <begin position="249"/>
        <end position="253"/>
    </location>
    <ligand>
        <name>substrate</name>
    </ligand>
</feature>
<dbReference type="GO" id="GO:0051287">
    <property type="term" value="F:NAD binding"/>
    <property type="evidence" value="ECO:0007669"/>
    <property type="project" value="InterPro"/>
</dbReference>
<dbReference type="Gene3D" id="1.20.5.100">
    <property type="entry name" value="Cytochrome c1, transmembrane anchor, C-terminal"/>
    <property type="match status" value="1"/>
</dbReference>
<name>A0A660SKG5_UNCW3</name>
<dbReference type="SUPFAM" id="SSF51735">
    <property type="entry name" value="NAD(P)-binding Rossmann-fold domains"/>
    <property type="match status" value="1"/>
</dbReference>
<keyword evidence="5 7" id="KW-0520">NAD</keyword>
<feature type="domain" description="UDP-glucose/GDP-mannose dehydrogenase C-terminal" evidence="11">
    <location>
        <begin position="313"/>
        <end position="414"/>
    </location>
</feature>
<dbReference type="InterPro" id="IPR036291">
    <property type="entry name" value="NAD(P)-bd_dom_sf"/>
</dbReference>
<dbReference type="Pfam" id="PF03721">
    <property type="entry name" value="UDPG_MGDP_dh_N"/>
    <property type="match status" value="1"/>
</dbReference>
<feature type="binding site" evidence="10">
    <location>
        <position position="35"/>
    </location>
    <ligand>
        <name>NAD(+)</name>
        <dbReference type="ChEBI" id="CHEBI:57540"/>
    </ligand>
</feature>
<feature type="binding site" evidence="9">
    <location>
        <position position="320"/>
    </location>
    <ligand>
        <name>substrate</name>
    </ligand>
</feature>
<feature type="binding site" evidence="10">
    <location>
        <position position="263"/>
    </location>
    <ligand>
        <name>NAD(+)</name>
        <dbReference type="ChEBI" id="CHEBI:57540"/>
    </ligand>
</feature>
<dbReference type="PIRSF" id="PIRSF000124">
    <property type="entry name" value="UDPglc_GDPman_dh"/>
    <property type="match status" value="1"/>
</dbReference>
<proteinExistence type="inferred from homology"/>
<feature type="binding site" evidence="9">
    <location>
        <begin position="152"/>
        <end position="155"/>
    </location>
    <ligand>
        <name>substrate</name>
    </ligand>
</feature>
<dbReference type="Pfam" id="PF03720">
    <property type="entry name" value="UDPG_MGDP_dh_C"/>
    <property type="match status" value="1"/>
</dbReference>
<dbReference type="AlphaFoldDB" id="A0A660SKG5"/>
<evidence type="ECO:0000256" key="8">
    <source>
        <dbReference type="PIRSR" id="PIRSR500134-1"/>
    </source>
</evidence>
<evidence type="ECO:0000259" key="11">
    <source>
        <dbReference type="SMART" id="SM00984"/>
    </source>
</evidence>
<evidence type="ECO:0000256" key="9">
    <source>
        <dbReference type="PIRSR" id="PIRSR500134-2"/>
    </source>
</evidence>
<protein>
    <recommendedName>
        <fullName evidence="3 7">UDP-glucose 6-dehydrogenase</fullName>
        <ecNumber evidence="3 7">1.1.1.22</ecNumber>
    </recommendedName>
</protein>
<feature type="binding site" evidence="9">
    <location>
        <position position="204"/>
    </location>
    <ligand>
        <name>substrate</name>
    </ligand>
</feature>
<keyword evidence="4 7" id="KW-0560">Oxidoreductase</keyword>
<evidence type="ECO:0000313" key="13">
    <source>
        <dbReference type="Proteomes" id="UP000268469"/>
    </source>
</evidence>
<feature type="binding site" evidence="10">
    <location>
        <position position="30"/>
    </location>
    <ligand>
        <name>NAD(+)</name>
        <dbReference type="ChEBI" id="CHEBI:57540"/>
    </ligand>
</feature>
<dbReference type="UniPathway" id="UPA00038">
    <property type="reaction ID" value="UER00491"/>
</dbReference>
<gene>
    <name evidence="12" type="ORF">DRP53_02400</name>
</gene>
<evidence type="ECO:0000256" key="1">
    <source>
        <dbReference type="ARBA" id="ARBA00004701"/>
    </source>
</evidence>
<feature type="binding site" evidence="9">
    <location>
        <position position="257"/>
    </location>
    <ligand>
        <name>substrate</name>
    </ligand>
</feature>
<dbReference type="InterPro" id="IPR028357">
    <property type="entry name" value="UDPglc_DH_bac"/>
</dbReference>
<evidence type="ECO:0000256" key="10">
    <source>
        <dbReference type="PIRSR" id="PIRSR500134-3"/>
    </source>
</evidence>
<dbReference type="PANTHER" id="PTHR43750">
    <property type="entry name" value="UDP-GLUCOSE 6-DEHYDROGENASE TUAD"/>
    <property type="match status" value="1"/>
</dbReference>
<accession>A0A660SKG5</accession>
<reference evidence="12 13" key="1">
    <citation type="submission" date="2018-06" db="EMBL/GenBank/DDBJ databases">
        <title>Extensive metabolic versatility and redundancy in microbially diverse, dynamic hydrothermal sediments.</title>
        <authorList>
            <person name="Dombrowski N."/>
            <person name="Teske A."/>
            <person name="Baker B.J."/>
        </authorList>
    </citation>
    <scope>NUCLEOTIDE SEQUENCE [LARGE SCALE GENOMIC DNA]</scope>
    <source>
        <strain evidence="12">B36_G15</strain>
    </source>
</reference>
<feature type="binding site" evidence="10">
    <location>
        <position position="121"/>
    </location>
    <ligand>
        <name>NAD(+)</name>
        <dbReference type="ChEBI" id="CHEBI:57540"/>
    </ligand>
</feature>
<dbReference type="Gene3D" id="3.40.50.720">
    <property type="entry name" value="NAD(P)-binding Rossmann-like Domain"/>
    <property type="match status" value="2"/>
</dbReference>
<dbReference type="EMBL" id="QNBE01000014">
    <property type="protein sequence ID" value="RKX71217.1"/>
    <property type="molecule type" value="Genomic_DNA"/>
</dbReference>
<feature type="binding site" evidence="10">
    <location>
        <position position="155"/>
    </location>
    <ligand>
        <name>NAD(+)</name>
        <dbReference type="ChEBI" id="CHEBI:57540"/>
    </ligand>
</feature>
<evidence type="ECO:0000256" key="7">
    <source>
        <dbReference type="PIRNR" id="PIRNR000124"/>
    </source>
</evidence>
<dbReference type="GO" id="GO:0000271">
    <property type="term" value="P:polysaccharide biosynthetic process"/>
    <property type="evidence" value="ECO:0007669"/>
    <property type="project" value="InterPro"/>
</dbReference>
<dbReference type="SMART" id="SM00984">
    <property type="entry name" value="UDPG_MGDP_dh_C"/>
    <property type="match status" value="1"/>
</dbReference>
<organism evidence="12 13">
    <name type="scientific">candidate division WOR-3 bacterium</name>
    <dbReference type="NCBI Taxonomy" id="2052148"/>
    <lineage>
        <taxon>Bacteria</taxon>
        <taxon>Bacteria division WOR-3</taxon>
    </lineage>
</organism>
<dbReference type="NCBIfam" id="TIGR03026">
    <property type="entry name" value="NDP-sugDHase"/>
    <property type="match status" value="1"/>
</dbReference>
<feature type="active site" description="Nucleophile" evidence="8">
    <location>
        <position position="260"/>
    </location>
</feature>
<evidence type="ECO:0000256" key="3">
    <source>
        <dbReference type="ARBA" id="ARBA00012954"/>
    </source>
</evidence>
<dbReference type="GO" id="GO:0006065">
    <property type="term" value="P:UDP-glucuronate biosynthetic process"/>
    <property type="evidence" value="ECO:0007669"/>
    <property type="project" value="UniProtKB-UniPathway"/>
</dbReference>
<evidence type="ECO:0000256" key="2">
    <source>
        <dbReference type="ARBA" id="ARBA00006601"/>
    </source>
</evidence>
<evidence type="ECO:0000256" key="5">
    <source>
        <dbReference type="ARBA" id="ARBA00023027"/>
    </source>
</evidence>
<evidence type="ECO:0000256" key="4">
    <source>
        <dbReference type="ARBA" id="ARBA00023002"/>
    </source>
</evidence>
<dbReference type="SUPFAM" id="SSF48179">
    <property type="entry name" value="6-phosphogluconate dehydrogenase C-terminal domain-like"/>
    <property type="match status" value="1"/>
</dbReference>
<feature type="binding site" evidence="10">
    <location>
        <position position="327"/>
    </location>
    <ligand>
        <name>NAD(+)</name>
        <dbReference type="ChEBI" id="CHEBI:57540"/>
    </ligand>
</feature>
<feature type="binding site" evidence="10">
    <location>
        <position position="86"/>
    </location>
    <ligand>
        <name>NAD(+)</name>
        <dbReference type="ChEBI" id="CHEBI:57540"/>
    </ligand>
</feature>
<dbReference type="InterPro" id="IPR008927">
    <property type="entry name" value="6-PGluconate_DH-like_C_sf"/>
</dbReference>
<evidence type="ECO:0000256" key="6">
    <source>
        <dbReference type="ARBA" id="ARBA00047473"/>
    </source>
</evidence>
<dbReference type="PANTHER" id="PTHR43750:SF3">
    <property type="entry name" value="UDP-GLUCOSE 6-DEHYDROGENASE TUAD"/>
    <property type="match status" value="1"/>
</dbReference>
<evidence type="ECO:0000313" key="12">
    <source>
        <dbReference type="EMBL" id="RKX71217.1"/>
    </source>
</evidence>
<sequence length="429" mass="48087">MKIAMIGTGYVGLVSGTCLAEIGHEVICVDNDEEKIRILKEGGIPIYEPGLEELVKRNVAAGRLSFTTSIEEGVKKSLAIFIAVGTPPREDGEPDLSAVERVSQDIGKAMESYRLIIEKSTVPVQTGRWIRTTITRFNKKGIDFDVASNPEFLREGSAVNDFLKPDRIVIGVESERARKLMLEIYQPIEAKKIVTDIESAELIKHASNSFLAMKISFINAISIICEKSGADVVKVAEGMGSDKRIGMEFLRAGVGFGGFCFPKDLRAFIGISKRLGYDFRLLEEVERINLRQQERVIEKLKEILWNLNGKTIGLLGLSFKPNTDDMRFAPSIRIAQLLKEEGAKVRGYDPVAMENAKKVMPFVTLANDPYQVCQDADGLVLVTEWEEFEKLDFERIKGLMRQAVIVDGRNLWDRKRLEELGFIYQGFGR</sequence>